<sequence>MLIDASTLKHSSKEKSHLSIILLISLLHPPVRENRTVHRTSTQIPLHRLWLGFKDTSRILKVSLRCIESKKVFGQGMGQWYQENGQS</sequence>
<proteinExistence type="predicted"/>
<organism evidence="1 2">
    <name type="scientific">Plakobranchus ocellatus</name>
    <dbReference type="NCBI Taxonomy" id="259542"/>
    <lineage>
        <taxon>Eukaryota</taxon>
        <taxon>Metazoa</taxon>
        <taxon>Spiralia</taxon>
        <taxon>Lophotrochozoa</taxon>
        <taxon>Mollusca</taxon>
        <taxon>Gastropoda</taxon>
        <taxon>Heterobranchia</taxon>
        <taxon>Euthyneura</taxon>
        <taxon>Panpulmonata</taxon>
        <taxon>Sacoglossa</taxon>
        <taxon>Placobranchoidea</taxon>
        <taxon>Plakobranchidae</taxon>
        <taxon>Plakobranchus</taxon>
    </lineage>
</organism>
<name>A0AAV4ATW1_9GAST</name>
<dbReference type="AlphaFoldDB" id="A0AAV4ATW1"/>
<gene>
    <name evidence="1" type="ORF">PoB_003774400</name>
</gene>
<keyword evidence="2" id="KW-1185">Reference proteome</keyword>
<comment type="caution">
    <text evidence="1">The sequence shown here is derived from an EMBL/GenBank/DDBJ whole genome shotgun (WGS) entry which is preliminary data.</text>
</comment>
<evidence type="ECO:0000313" key="2">
    <source>
        <dbReference type="Proteomes" id="UP000735302"/>
    </source>
</evidence>
<evidence type="ECO:0000313" key="1">
    <source>
        <dbReference type="EMBL" id="GFO11239.1"/>
    </source>
</evidence>
<dbReference type="Proteomes" id="UP000735302">
    <property type="component" value="Unassembled WGS sequence"/>
</dbReference>
<accession>A0AAV4ATW1</accession>
<protein>
    <submittedName>
        <fullName evidence="1">Uncharacterized protein</fullName>
    </submittedName>
</protein>
<dbReference type="EMBL" id="BLXT01004258">
    <property type="protein sequence ID" value="GFO11239.1"/>
    <property type="molecule type" value="Genomic_DNA"/>
</dbReference>
<reference evidence="1 2" key="1">
    <citation type="journal article" date="2021" name="Elife">
        <title>Chloroplast acquisition without the gene transfer in kleptoplastic sea slugs, Plakobranchus ocellatus.</title>
        <authorList>
            <person name="Maeda T."/>
            <person name="Takahashi S."/>
            <person name="Yoshida T."/>
            <person name="Shimamura S."/>
            <person name="Takaki Y."/>
            <person name="Nagai Y."/>
            <person name="Toyoda A."/>
            <person name="Suzuki Y."/>
            <person name="Arimoto A."/>
            <person name="Ishii H."/>
            <person name="Satoh N."/>
            <person name="Nishiyama T."/>
            <person name="Hasebe M."/>
            <person name="Maruyama T."/>
            <person name="Minagawa J."/>
            <person name="Obokata J."/>
            <person name="Shigenobu S."/>
        </authorList>
    </citation>
    <scope>NUCLEOTIDE SEQUENCE [LARGE SCALE GENOMIC DNA]</scope>
</reference>